<evidence type="ECO:0000313" key="9">
    <source>
        <dbReference type="Proteomes" id="UP000502498"/>
    </source>
</evidence>
<dbReference type="EMBL" id="CP054038">
    <property type="protein sequence ID" value="QKJ19543.1"/>
    <property type="molecule type" value="Genomic_DNA"/>
</dbReference>
<dbReference type="AlphaFoldDB" id="A0A7D4UBG8"/>
<evidence type="ECO:0000256" key="5">
    <source>
        <dbReference type="SAM" id="MobiDB-lite"/>
    </source>
</evidence>
<keyword evidence="3 6" id="KW-1133">Transmembrane helix</keyword>
<name>A0A7D4UBG8_9MICO</name>
<dbReference type="InterPro" id="IPR002810">
    <property type="entry name" value="NfeD-like_C"/>
</dbReference>
<dbReference type="RefSeq" id="WP_172989982.1">
    <property type="nucleotide sequence ID" value="NZ_CP054038.1"/>
</dbReference>
<keyword evidence="2 6" id="KW-0812">Transmembrane</keyword>
<evidence type="ECO:0000256" key="2">
    <source>
        <dbReference type="ARBA" id="ARBA00022692"/>
    </source>
</evidence>
<evidence type="ECO:0000313" key="8">
    <source>
        <dbReference type="EMBL" id="QKJ19543.1"/>
    </source>
</evidence>
<protein>
    <submittedName>
        <fullName evidence="8">NfeD family protein</fullName>
    </submittedName>
</protein>
<evidence type="ECO:0000256" key="4">
    <source>
        <dbReference type="ARBA" id="ARBA00023136"/>
    </source>
</evidence>
<proteinExistence type="predicted"/>
<evidence type="ECO:0000256" key="1">
    <source>
        <dbReference type="ARBA" id="ARBA00004141"/>
    </source>
</evidence>
<feature type="transmembrane region" description="Helical" evidence="6">
    <location>
        <begin position="53"/>
        <end position="75"/>
    </location>
</feature>
<dbReference type="PANTHER" id="PTHR33507">
    <property type="entry name" value="INNER MEMBRANE PROTEIN YBBJ"/>
    <property type="match status" value="1"/>
</dbReference>
<feature type="domain" description="NfeD-like C-terminal" evidence="7">
    <location>
        <begin position="91"/>
        <end position="152"/>
    </location>
</feature>
<keyword evidence="4 6" id="KW-0472">Membrane</keyword>
<sequence>MLPDLTEYMWILWLSLALLFVIIELLTLEFTFLMLAVGSLIGGLGVNLLGGPWWLQIGAAAVLSALLLFTIRPLLLRVLRKSSRAVATNVDAIYGMGGRVVAPFVDGAGSVKLDNGETWTARLGEDLADGDAGVGTRVTVSAVLGATVEVAPAARPAPAEPPRTDTPPKERTTDDG</sequence>
<dbReference type="InterPro" id="IPR052165">
    <property type="entry name" value="Membrane_assoc_protease"/>
</dbReference>
<dbReference type="Proteomes" id="UP000502498">
    <property type="component" value="Chromosome"/>
</dbReference>
<dbReference type="InterPro" id="IPR012340">
    <property type="entry name" value="NA-bd_OB-fold"/>
</dbReference>
<evidence type="ECO:0000259" key="7">
    <source>
        <dbReference type="Pfam" id="PF01957"/>
    </source>
</evidence>
<accession>A0A7D4UBG8</accession>
<evidence type="ECO:0000256" key="6">
    <source>
        <dbReference type="SAM" id="Phobius"/>
    </source>
</evidence>
<evidence type="ECO:0000256" key="3">
    <source>
        <dbReference type="ARBA" id="ARBA00022989"/>
    </source>
</evidence>
<dbReference type="Pfam" id="PF01957">
    <property type="entry name" value="NfeD"/>
    <property type="match status" value="1"/>
</dbReference>
<feature type="transmembrane region" description="Helical" evidence="6">
    <location>
        <begin position="12"/>
        <end position="41"/>
    </location>
</feature>
<comment type="subcellular location">
    <subcellularLocation>
        <location evidence="1">Membrane</location>
        <topology evidence="1">Multi-pass membrane protein</topology>
    </subcellularLocation>
</comment>
<feature type="compositionally biased region" description="Basic and acidic residues" evidence="5">
    <location>
        <begin position="162"/>
        <end position="176"/>
    </location>
</feature>
<dbReference type="Gene3D" id="2.40.50.140">
    <property type="entry name" value="Nucleic acid-binding proteins"/>
    <property type="match status" value="1"/>
</dbReference>
<dbReference type="PANTHER" id="PTHR33507:SF3">
    <property type="entry name" value="INNER MEMBRANE PROTEIN YBBJ"/>
    <property type="match status" value="1"/>
</dbReference>
<dbReference type="GO" id="GO:0005886">
    <property type="term" value="C:plasma membrane"/>
    <property type="evidence" value="ECO:0007669"/>
    <property type="project" value="TreeGrafter"/>
</dbReference>
<reference evidence="8 9" key="1">
    <citation type="submission" date="2020-05" db="EMBL/GenBank/DDBJ databases">
        <title>Strain PA2F3 complete genome.</title>
        <authorList>
            <person name="Kim Y.-S."/>
            <person name="Kim S.-J."/>
            <person name="Jung H.-k."/>
            <person name="Kim S.-E."/>
            <person name="Kim K.-H."/>
        </authorList>
    </citation>
    <scope>NUCLEOTIDE SEQUENCE [LARGE SCALE GENOMIC DNA]</scope>
    <source>
        <strain evidence="8 9">PA2F3</strain>
    </source>
</reference>
<organism evidence="8 9">
    <name type="scientific">Microbacterium hominis</name>
    <dbReference type="NCBI Taxonomy" id="162426"/>
    <lineage>
        <taxon>Bacteria</taxon>
        <taxon>Bacillati</taxon>
        <taxon>Actinomycetota</taxon>
        <taxon>Actinomycetes</taxon>
        <taxon>Micrococcales</taxon>
        <taxon>Microbacteriaceae</taxon>
        <taxon>Microbacterium</taxon>
    </lineage>
</organism>
<feature type="region of interest" description="Disordered" evidence="5">
    <location>
        <begin position="151"/>
        <end position="176"/>
    </location>
</feature>
<gene>
    <name evidence="8" type="ORF">HQM25_09320</name>
</gene>